<dbReference type="Gene3D" id="3.30.40.10">
    <property type="entry name" value="Zinc/RING finger domain, C3HC4 (zinc finger)"/>
    <property type="match status" value="1"/>
</dbReference>
<dbReference type="InterPro" id="IPR001841">
    <property type="entry name" value="Znf_RING"/>
</dbReference>
<sequence>MNSNNHNPHRRNSSNFNRHNNNHPNRSNHPINHPHNHQKWPSRYPKDYNREYETNFSRRECLVAPNGSPKEPNHLHSYPKNPQLSPGARNNHNHYGNEASGIQHQHPAVRVVPMSLGHGATGGAQNYHGGGGGGGGGGSSLANNAERRHMPSLIDRRHISPPLHINICENGNGMMNMNQPPSDGMQMHQRAMMDFSHGRRRHGIDVRVSPVHFQQHSPPFYRQSSDDYIKSESPSCKRRRLSRSGHHIDLNVQPPSPPRRSPRQHPPSTSHQPMQVPVTIPVNREAVWSYSTSPHVSICTVPPSAPPHMHNCHLHNVYAHAVPPLVPQQFPPGCIPHQTFAAFGPPPPANAAVPMPAQHYAHQRIPQQRPDAFELDLLNDHHHHHHHHAHGHSAVHGASSLHVPPIQMSSPASLFLSTETRAGPLDLLHAARSRQHRNARLPPPRTRWHHSPPLIAAPAGFLLHFFTMFSNSPMSPFSQSSSDSTETENYEALLNLAEQLGEVIPRGLSKLEIEQLVSYKFDEETHEGDQTSCVVCMCDFEARQVLRVLPCSHEFHAKCIDKWLRSNRTCPICRGDASDYFTNSE</sequence>
<organism evidence="6 7">
    <name type="scientific">Phyllotreta striolata</name>
    <name type="common">Striped flea beetle</name>
    <name type="synonym">Crioceris striolata</name>
    <dbReference type="NCBI Taxonomy" id="444603"/>
    <lineage>
        <taxon>Eukaryota</taxon>
        <taxon>Metazoa</taxon>
        <taxon>Ecdysozoa</taxon>
        <taxon>Arthropoda</taxon>
        <taxon>Hexapoda</taxon>
        <taxon>Insecta</taxon>
        <taxon>Pterygota</taxon>
        <taxon>Neoptera</taxon>
        <taxon>Endopterygota</taxon>
        <taxon>Coleoptera</taxon>
        <taxon>Polyphaga</taxon>
        <taxon>Cucujiformia</taxon>
        <taxon>Chrysomeloidea</taxon>
        <taxon>Chrysomelidae</taxon>
        <taxon>Galerucinae</taxon>
        <taxon>Alticini</taxon>
        <taxon>Phyllotreta</taxon>
    </lineage>
</organism>
<evidence type="ECO:0000313" key="6">
    <source>
        <dbReference type="EMBL" id="CAG9865500.1"/>
    </source>
</evidence>
<gene>
    <name evidence="6" type="ORF">PHYEVI_LOCUS11732</name>
</gene>
<dbReference type="Proteomes" id="UP001153712">
    <property type="component" value="Chromosome 9"/>
</dbReference>
<dbReference type="OrthoDB" id="8062037at2759"/>
<evidence type="ECO:0000259" key="5">
    <source>
        <dbReference type="SMART" id="SM00184"/>
    </source>
</evidence>
<dbReference type="SUPFAM" id="SSF57850">
    <property type="entry name" value="RING/U-box"/>
    <property type="match status" value="1"/>
</dbReference>
<evidence type="ECO:0000313" key="7">
    <source>
        <dbReference type="Proteomes" id="UP001153712"/>
    </source>
</evidence>
<feature type="region of interest" description="Disordered" evidence="4">
    <location>
        <begin position="115"/>
        <end position="144"/>
    </location>
</feature>
<protein>
    <recommendedName>
        <fullName evidence="5">RING-type domain-containing protein</fullName>
    </recommendedName>
</protein>
<evidence type="ECO:0000256" key="1">
    <source>
        <dbReference type="ARBA" id="ARBA00022723"/>
    </source>
</evidence>
<dbReference type="FunFam" id="3.30.40.10:FF:000024">
    <property type="entry name" value="RING finger protein 44 isoform X1"/>
    <property type="match status" value="1"/>
</dbReference>
<dbReference type="CDD" id="cd16472">
    <property type="entry name" value="RING-H2_RNF38-like"/>
    <property type="match status" value="1"/>
</dbReference>
<feature type="compositionally biased region" description="Gly residues" evidence="4">
    <location>
        <begin position="128"/>
        <end position="139"/>
    </location>
</feature>
<evidence type="ECO:0000256" key="3">
    <source>
        <dbReference type="ARBA" id="ARBA00022833"/>
    </source>
</evidence>
<feature type="domain" description="RING-type" evidence="5">
    <location>
        <begin position="533"/>
        <end position="573"/>
    </location>
</feature>
<dbReference type="EMBL" id="OU900102">
    <property type="protein sequence ID" value="CAG9865500.1"/>
    <property type="molecule type" value="Genomic_DNA"/>
</dbReference>
<accession>A0A9N9XV36</accession>
<feature type="compositionally biased region" description="Basic residues" evidence="4">
    <location>
        <begin position="236"/>
        <end position="245"/>
    </location>
</feature>
<evidence type="ECO:0000256" key="4">
    <source>
        <dbReference type="SAM" id="MobiDB-lite"/>
    </source>
</evidence>
<feature type="compositionally biased region" description="Low complexity" evidence="4">
    <location>
        <begin position="13"/>
        <end position="31"/>
    </location>
</feature>
<keyword evidence="3" id="KW-0862">Zinc</keyword>
<reference evidence="6" key="1">
    <citation type="submission" date="2022-01" db="EMBL/GenBank/DDBJ databases">
        <authorList>
            <person name="King R."/>
        </authorList>
    </citation>
    <scope>NUCLEOTIDE SEQUENCE</scope>
</reference>
<keyword evidence="1" id="KW-0479">Metal-binding</keyword>
<proteinExistence type="predicted"/>
<keyword evidence="7" id="KW-1185">Reference proteome</keyword>
<evidence type="ECO:0000256" key="2">
    <source>
        <dbReference type="ARBA" id="ARBA00022771"/>
    </source>
</evidence>
<dbReference type="GO" id="GO:0008270">
    <property type="term" value="F:zinc ion binding"/>
    <property type="evidence" value="ECO:0007669"/>
    <property type="project" value="UniProtKB-KW"/>
</dbReference>
<dbReference type="PANTHER" id="PTHR46171">
    <property type="entry name" value="GH10160P"/>
    <property type="match status" value="1"/>
</dbReference>
<dbReference type="Pfam" id="PF13639">
    <property type="entry name" value="zf-RING_2"/>
    <property type="match status" value="1"/>
</dbReference>
<dbReference type="SMART" id="SM00184">
    <property type="entry name" value="RING"/>
    <property type="match status" value="1"/>
</dbReference>
<feature type="region of interest" description="Disordered" evidence="4">
    <location>
        <begin position="212"/>
        <end position="277"/>
    </location>
</feature>
<feature type="compositionally biased region" description="Polar residues" evidence="4">
    <location>
        <begin position="80"/>
        <end position="94"/>
    </location>
</feature>
<dbReference type="PANTHER" id="PTHR46171:SF3">
    <property type="entry name" value="GH10160P"/>
    <property type="match status" value="1"/>
</dbReference>
<dbReference type="InterPro" id="IPR013083">
    <property type="entry name" value="Znf_RING/FYVE/PHD"/>
</dbReference>
<feature type="region of interest" description="Disordered" evidence="4">
    <location>
        <begin position="62"/>
        <end position="103"/>
    </location>
</feature>
<dbReference type="GO" id="GO:0061630">
    <property type="term" value="F:ubiquitin protein ligase activity"/>
    <property type="evidence" value="ECO:0007669"/>
    <property type="project" value="TreeGrafter"/>
</dbReference>
<keyword evidence="2" id="KW-0863">Zinc-finger</keyword>
<feature type="region of interest" description="Disordered" evidence="4">
    <location>
        <begin position="1"/>
        <end position="46"/>
    </location>
</feature>
<dbReference type="AlphaFoldDB" id="A0A9N9XV36"/>
<dbReference type="GO" id="GO:0016567">
    <property type="term" value="P:protein ubiquitination"/>
    <property type="evidence" value="ECO:0007669"/>
    <property type="project" value="TreeGrafter"/>
</dbReference>
<name>A0A9N9XV36_PHYSR</name>